<comment type="caution">
    <text evidence="1">The sequence shown here is derived from an EMBL/GenBank/DDBJ whole genome shotgun (WGS) entry which is preliminary data.</text>
</comment>
<evidence type="ECO:0000313" key="1">
    <source>
        <dbReference type="EMBL" id="KAL2481066.1"/>
    </source>
</evidence>
<protein>
    <submittedName>
        <fullName evidence="1">Chaperone protein ClpB</fullName>
    </submittedName>
</protein>
<dbReference type="Proteomes" id="UP001604336">
    <property type="component" value="Unassembled WGS sequence"/>
</dbReference>
<dbReference type="EMBL" id="JBFOLK010000010">
    <property type="protein sequence ID" value="KAL2481066.1"/>
    <property type="molecule type" value="Genomic_DNA"/>
</dbReference>
<dbReference type="AlphaFoldDB" id="A0ABD1QYX9"/>
<proteinExistence type="predicted"/>
<accession>A0ABD1QYX9</accession>
<reference evidence="2" key="1">
    <citation type="submission" date="2024-07" db="EMBL/GenBank/DDBJ databases">
        <title>Two chromosome-level genome assemblies of Korean endemic species Abeliophyllum distichum and Forsythia ovata (Oleaceae).</title>
        <authorList>
            <person name="Jang H."/>
        </authorList>
    </citation>
    <scope>NUCLEOTIDE SEQUENCE [LARGE SCALE GENOMIC DNA]</scope>
</reference>
<evidence type="ECO:0000313" key="2">
    <source>
        <dbReference type="Proteomes" id="UP001604336"/>
    </source>
</evidence>
<organism evidence="1 2">
    <name type="scientific">Abeliophyllum distichum</name>
    <dbReference type="NCBI Taxonomy" id="126358"/>
    <lineage>
        <taxon>Eukaryota</taxon>
        <taxon>Viridiplantae</taxon>
        <taxon>Streptophyta</taxon>
        <taxon>Embryophyta</taxon>
        <taxon>Tracheophyta</taxon>
        <taxon>Spermatophyta</taxon>
        <taxon>Magnoliopsida</taxon>
        <taxon>eudicotyledons</taxon>
        <taxon>Gunneridae</taxon>
        <taxon>Pentapetalae</taxon>
        <taxon>asterids</taxon>
        <taxon>lamiids</taxon>
        <taxon>Lamiales</taxon>
        <taxon>Oleaceae</taxon>
        <taxon>Forsythieae</taxon>
        <taxon>Abeliophyllum</taxon>
    </lineage>
</organism>
<keyword evidence="2" id="KW-1185">Reference proteome</keyword>
<name>A0ABD1QYX9_9LAMI</name>
<gene>
    <name evidence="1" type="ORF">Adt_34032</name>
</gene>
<sequence>MAFPRSIPSTTCLCQEHMLTLKLVNLGSADEELGSIGPPAKHQPWMAIMLLHEVLIHKFIIVDRFANCTIPYGEVSTLAHKIRNHTMEAPSLLEPGIDGFLDAFLAGSKGT</sequence>